<evidence type="ECO:0000313" key="1">
    <source>
        <dbReference type="EMBL" id="MBW0491463.1"/>
    </source>
</evidence>
<name>A0A9Q3CWY4_9BASI</name>
<dbReference type="AlphaFoldDB" id="A0A9Q3CWY4"/>
<organism evidence="1 2">
    <name type="scientific">Austropuccinia psidii MF-1</name>
    <dbReference type="NCBI Taxonomy" id="1389203"/>
    <lineage>
        <taxon>Eukaryota</taxon>
        <taxon>Fungi</taxon>
        <taxon>Dikarya</taxon>
        <taxon>Basidiomycota</taxon>
        <taxon>Pucciniomycotina</taxon>
        <taxon>Pucciniomycetes</taxon>
        <taxon>Pucciniales</taxon>
        <taxon>Sphaerophragmiaceae</taxon>
        <taxon>Austropuccinia</taxon>
    </lineage>
</organism>
<evidence type="ECO:0000313" key="2">
    <source>
        <dbReference type="Proteomes" id="UP000765509"/>
    </source>
</evidence>
<proteinExistence type="predicted"/>
<keyword evidence="2" id="KW-1185">Reference proteome</keyword>
<dbReference type="EMBL" id="AVOT02011095">
    <property type="protein sequence ID" value="MBW0491463.1"/>
    <property type="molecule type" value="Genomic_DNA"/>
</dbReference>
<protein>
    <submittedName>
        <fullName evidence="1">Uncharacterized protein</fullName>
    </submittedName>
</protein>
<accession>A0A9Q3CWY4</accession>
<dbReference type="OrthoDB" id="3059824at2759"/>
<comment type="caution">
    <text evidence="1">The sequence shown here is derived from an EMBL/GenBank/DDBJ whole genome shotgun (WGS) entry which is preliminary data.</text>
</comment>
<gene>
    <name evidence="1" type="ORF">O181_031178</name>
</gene>
<dbReference type="Proteomes" id="UP000765509">
    <property type="component" value="Unassembled WGS sequence"/>
</dbReference>
<reference evidence="1" key="1">
    <citation type="submission" date="2021-03" db="EMBL/GenBank/DDBJ databases">
        <title>Draft genome sequence of rust myrtle Austropuccinia psidii MF-1, a brazilian biotype.</title>
        <authorList>
            <person name="Quecine M.C."/>
            <person name="Pachon D.M.R."/>
            <person name="Bonatelli M.L."/>
            <person name="Correr F.H."/>
            <person name="Franceschini L.M."/>
            <person name="Leite T.F."/>
            <person name="Margarido G.R.A."/>
            <person name="Almeida C.A."/>
            <person name="Ferrarezi J.A."/>
            <person name="Labate C.A."/>
        </authorList>
    </citation>
    <scope>NUCLEOTIDE SEQUENCE</scope>
    <source>
        <strain evidence="1">MF-1</strain>
    </source>
</reference>
<sequence>MEPRGQQGIVIGYDNDNTAYRIVQLSDSKIAVIHHATLNKNVFVSLPSTIEKTFPFSLDFNIMTPTSNNDTEMEITGTCKPTMTRQEIEENRHEELPDKHSAIKVIGPWHPTLINSAVDNIYILPYNRWTNVLLTTINKAPDTYIKAIKSKDKSIWQQAIKSKLTNTATLKVWDVVDLQENTKLLVQHGYSR</sequence>